<dbReference type="RefSeq" id="WP_145464454.1">
    <property type="nucleotide sequence ID" value="NZ_VNHC01000002.1"/>
</dbReference>
<dbReference type="EMBL" id="VNHC01000002">
    <property type="protein sequence ID" value="TVV28106.1"/>
    <property type="molecule type" value="Genomic_DNA"/>
</dbReference>
<keyword evidence="2" id="KW-0808">Transferase</keyword>
<dbReference type="GO" id="GO:0008757">
    <property type="term" value="F:S-adenosylmethionine-dependent methyltransferase activity"/>
    <property type="evidence" value="ECO:0007669"/>
    <property type="project" value="InterPro"/>
</dbReference>
<dbReference type="InterPro" id="IPR029063">
    <property type="entry name" value="SAM-dependent_MTases_sf"/>
</dbReference>
<feature type="domain" description="Methyltransferase type 11" evidence="1">
    <location>
        <begin position="64"/>
        <end position="157"/>
    </location>
</feature>
<dbReference type="InterPro" id="IPR013216">
    <property type="entry name" value="Methyltransf_11"/>
</dbReference>
<dbReference type="Proteomes" id="UP000320012">
    <property type="component" value="Unassembled WGS sequence"/>
</dbReference>
<dbReference type="GO" id="GO:0032259">
    <property type="term" value="P:methylation"/>
    <property type="evidence" value="ECO:0007669"/>
    <property type="project" value="UniProtKB-KW"/>
</dbReference>
<organism evidence="2 3">
    <name type="scientific">Weissella cibaria</name>
    <dbReference type="NCBI Taxonomy" id="137591"/>
    <lineage>
        <taxon>Bacteria</taxon>
        <taxon>Bacillati</taxon>
        <taxon>Bacillota</taxon>
        <taxon>Bacilli</taxon>
        <taxon>Lactobacillales</taxon>
        <taxon>Lactobacillaceae</taxon>
        <taxon>Weissella</taxon>
    </lineage>
</organism>
<name>A0A9Q8N9S7_9LACO</name>
<dbReference type="AlphaFoldDB" id="A0A9Q8N9S7"/>
<evidence type="ECO:0000259" key="1">
    <source>
        <dbReference type="Pfam" id="PF08241"/>
    </source>
</evidence>
<evidence type="ECO:0000313" key="3">
    <source>
        <dbReference type="Proteomes" id="UP000320012"/>
    </source>
</evidence>
<proteinExistence type="predicted"/>
<dbReference type="Gene3D" id="3.40.50.150">
    <property type="entry name" value="Vaccinia Virus protein VP39"/>
    <property type="match status" value="1"/>
</dbReference>
<evidence type="ECO:0000313" key="2">
    <source>
        <dbReference type="EMBL" id="TVV28106.1"/>
    </source>
</evidence>
<dbReference type="SUPFAM" id="SSF53335">
    <property type="entry name" value="S-adenosyl-L-methionine-dependent methyltransferases"/>
    <property type="match status" value="1"/>
</dbReference>
<accession>A0A9Q8N9S7</accession>
<comment type="caution">
    <text evidence="2">The sequence shown here is derived from an EMBL/GenBank/DDBJ whole genome shotgun (WGS) entry which is preliminary data.</text>
</comment>
<sequence>MDYVKKNKATIDQWIADGWQWGKPITHEQYATTNSDNYALFVTPTKSVPHKWLGDLAGKKVLGLAAGGGQQGPILAKLGAEVTIMDFSDYQVASERLVADREGYDVTVVQSDMSQEFPFPTDSFDVVVFPVANVYVADVQVVWQEIAWVLKPDGILISGLDNGLNYAFDNEQSQLVNKLPFNPLQNSDQMQMLAEDGAGVQFSHTIEEQIGGQIKAGFILQDVFGDTNGSGNLHNHNVPSFWATRAMLKHTGDSL</sequence>
<protein>
    <submittedName>
        <fullName evidence="2">Class I SAM-dependent methyltransferase</fullName>
    </submittedName>
</protein>
<dbReference type="Pfam" id="PF08241">
    <property type="entry name" value="Methyltransf_11"/>
    <property type="match status" value="1"/>
</dbReference>
<keyword evidence="2" id="KW-0489">Methyltransferase</keyword>
<dbReference type="CDD" id="cd02440">
    <property type="entry name" value="AdoMet_MTases"/>
    <property type="match status" value="1"/>
</dbReference>
<gene>
    <name evidence="2" type="ORF">FO435_09565</name>
</gene>
<reference evidence="2 3" key="1">
    <citation type="submission" date="2019-07" db="EMBL/GenBank/DDBJ databases">
        <title>Genome sequence of Weissella cibaria GK1.</title>
        <authorList>
            <person name="Choi H.-J."/>
        </authorList>
    </citation>
    <scope>NUCLEOTIDE SEQUENCE [LARGE SCALE GENOMIC DNA]</scope>
    <source>
        <strain evidence="2 3">GK1</strain>
    </source>
</reference>